<sequence>MNVLFLTTVLPARKLHGSEIASQNFVEALQHNQCNVTVVGYGRHEDGTCPVASHEVMVADRAVETKQAKFQAIGWFALSLLKRLPYSAAKYISRDYIEQLKTQLVQQHYDAIVIDHAQLGWLMETVGGRYPVVFVAHNLEHDMYLQHYRNARNWLSRWVYQREAKRMEQMEVKLGRTVTQTWTLTEFDADYFSKIPALGKVMPVSLPSGFVAPSAHNSSPKQFDIGIIGSWSWKPNLEGLEWFLAEVYPQLPAAVSIHVAGRGIEWLSGKYPNVTYEGFVDSAQAFMSAAKVMAIPTLSGGGIQIKTLDAIASGAMIVGTPVAMRGIAQPPATVRIASEGPEFATELMAMIAANDSPAAVTGAITTAQDWQHDREQRFFQEISDAMQAIQISPQP</sequence>
<evidence type="ECO:0000313" key="2">
    <source>
        <dbReference type="Proteomes" id="UP000625316"/>
    </source>
</evidence>
<keyword evidence="2" id="KW-1185">Reference proteome</keyword>
<dbReference type="Gene3D" id="3.40.50.2000">
    <property type="entry name" value="Glycogen Phosphorylase B"/>
    <property type="match status" value="1"/>
</dbReference>
<protein>
    <submittedName>
        <fullName evidence="1">Glycosyltransferase</fullName>
    </submittedName>
</protein>
<accession>A0A928VMQ1</accession>
<dbReference type="EMBL" id="JADEXQ010000007">
    <property type="protein sequence ID" value="MBE9028799.1"/>
    <property type="molecule type" value="Genomic_DNA"/>
</dbReference>
<organism evidence="1 2">
    <name type="scientific">Romeriopsis navalis LEGE 11480</name>
    <dbReference type="NCBI Taxonomy" id="2777977"/>
    <lineage>
        <taxon>Bacteria</taxon>
        <taxon>Bacillati</taxon>
        <taxon>Cyanobacteriota</taxon>
        <taxon>Cyanophyceae</taxon>
        <taxon>Leptolyngbyales</taxon>
        <taxon>Leptolyngbyaceae</taxon>
        <taxon>Romeriopsis</taxon>
        <taxon>Romeriopsis navalis</taxon>
    </lineage>
</organism>
<reference evidence="1" key="1">
    <citation type="submission" date="2020-10" db="EMBL/GenBank/DDBJ databases">
        <authorList>
            <person name="Castelo-Branco R."/>
            <person name="Eusebio N."/>
            <person name="Adriana R."/>
            <person name="Vieira A."/>
            <person name="Brugerolle De Fraissinette N."/>
            <person name="Rezende De Castro R."/>
            <person name="Schneider M.P."/>
            <person name="Vasconcelos V."/>
            <person name="Leao P.N."/>
        </authorList>
    </citation>
    <scope>NUCLEOTIDE SEQUENCE</scope>
    <source>
        <strain evidence="1">LEGE 11480</strain>
    </source>
</reference>
<name>A0A928VMQ1_9CYAN</name>
<comment type="caution">
    <text evidence="1">The sequence shown here is derived from an EMBL/GenBank/DDBJ whole genome shotgun (WGS) entry which is preliminary data.</text>
</comment>
<gene>
    <name evidence="1" type="ORF">IQ266_03370</name>
</gene>
<dbReference type="AlphaFoldDB" id="A0A928VMQ1"/>
<dbReference type="Proteomes" id="UP000625316">
    <property type="component" value="Unassembled WGS sequence"/>
</dbReference>
<proteinExistence type="predicted"/>
<dbReference type="SUPFAM" id="SSF53756">
    <property type="entry name" value="UDP-Glycosyltransferase/glycogen phosphorylase"/>
    <property type="match status" value="1"/>
</dbReference>
<dbReference type="Pfam" id="PF13692">
    <property type="entry name" value="Glyco_trans_1_4"/>
    <property type="match status" value="1"/>
</dbReference>
<dbReference type="RefSeq" id="WP_264323622.1">
    <property type="nucleotide sequence ID" value="NZ_JADEXQ010000007.1"/>
</dbReference>
<evidence type="ECO:0000313" key="1">
    <source>
        <dbReference type="EMBL" id="MBE9028799.1"/>
    </source>
</evidence>